<dbReference type="PANTHER" id="PTHR22847">
    <property type="entry name" value="WD40 REPEAT PROTEIN"/>
    <property type="match status" value="1"/>
</dbReference>
<evidence type="ECO:0000259" key="4">
    <source>
        <dbReference type="Pfam" id="PF13360"/>
    </source>
</evidence>
<keyword evidence="2" id="KW-0677">Repeat</keyword>
<keyword evidence="3" id="KW-0812">Transmembrane</keyword>
<dbReference type="InterPro" id="IPR011047">
    <property type="entry name" value="Quinoprotein_ADH-like_sf"/>
</dbReference>
<reference evidence="8 9" key="1">
    <citation type="journal article" date="2016" name="ISME J.">
        <title>Chasing the elusive Euryarchaeota class WSA2: genomes reveal a uniquely fastidious methyl-reducing methanogen.</title>
        <authorList>
            <person name="Nobu M.K."/>
            <person name="Narihiro T."/>
            <person name="Kuroda K."/>
            <person name="Mei R."/>
            <person name="Liu W.T."/>
        </authorList>
    </citation>
    <scope>NUCLEOTIDE SEQUENCE [LARGE SCALE GENOMIC DNA]</scope>
    <source>
        <strain evidence="5">B03fssc0709_Meth_Bin005</strain>
        <strain evidence="6">B15fssc0709_Meth_Bin003</strain>
        <strain evidence="7">BMIXfssc0709_Meth_Bin006</strain>
    </source>
</reference>
<accession>A0A150IYF8</accession>
<dbReference type="EMBL" id="LNGF01000049">
    <property type="protein sequence ID" value="KYC46721.1"/>
    <property type="molecule type" value="Genomic_DNA"/>
</dbReference>
<gene>
    <name evidence="6" type="primary">bamB_3</name>
    <name evidence="7" type="synonym">bamB_2</name>
    <name evidence="5" type="ORF">APG10_01658</name>
    <name evidence="6" type="ORF">APG11_01723</name>
    <name evidence="7" type="ORF">APG12_01126</name>
</gene>
<keyword evidence="1" id="KW-0853">WD repeat</keyword>
<dbReference type="Proteomes" id="UP000092401">
    <property type="component" value="Unassembled WGS sequence"/>
</dbReference>
<dbReference type="Proteomes" id="UP000092403">
    <property type="component" value="Unassembled WGS sequence"/>
</dbReference>
<evidence type="ECO:0000313" key="7">
    <source>
        <dbReference type="EMBL" id="KYC49952.1"/>
    </source>
</evidence>
<dbReference type="SMART" id="SM00320">
    <property type="entry name" value="WD40"/>
    <property type="match status" value="6"/>
</dbReference>
<dbReference type="InterPro" id="IPR002372">
    <property type="entry name" value="PQQ_rpt_dom"/>
</dbReference>
<feature type="transmembrane region" description="Helical" evidence="3">
    <location>
        <begin position="520"/>
        <end position="542"/>
    </location>
</feature>
<feature type="transmembrane region" description="Helical" evidence="3">
    <location>
        <begin position="488"/>
        <end position="508"/>
    </location>
</feature>
<dbReference type="AlphaFoldDB" id="A0A150INV7"/>
<accession>A0A150IHV3</accession>
<feature type="transmembrane region" description="Helical" evidence="3">
    <location>
        <begin position="447"/>
        <end position="467"/>
    </location>
</feature>
<evidence type="ECO:0000256" key="1">
    <source>
        <dbReference type="ARBA" id="ARBA00022574"/>
    </source>
</evidence>
<dbReference type="InterPro" id="IPR018391">
    <property type="entry name" value="PQQ_b-propeller_rpt"/>
</dbReference>
<dbReference type="Gene3D" id="2.130.10.10">
    <property type="entry name" value="YVTN repeat-like/Quinoprotein amine dehydrogenase"/>
    <property type="match status" value="2"/>
</dbReference>
<comment type="caution">
    <text evidence="6">The sequence shown here is derived from an EMBL/GenBank/DDBJ whole genome shotgun (WGS) entry which is preliminary data.</text>
</comment>
<sequence>MKRYIFFTLLVLLSSFNILAADNSDWTYYTKEWALVDMTPTGNYIAAGSWDNTIYLFDSNGKLLWNYVAPEMILSVSITPDGRYISAGSVDSIYLLKNDGTLLWKYPTKGYTRTAVTPDGKYIVAGSDGGILYLFDSNGKILIQKKIEEYYNIDSVSISRYGDYISTAGKKYSSVDFKGRDLIYYFDKKGNALWKYQSQYSSSPLDNNVQNRVAMTPDGGSIAVASDNQLYAFDKNGNLKLTYTSEYKMETVDISDYGNYITGASWDGNIYFFDTYRDKEKPIWKYKENTQMRCVDITPDGKYIASCSGAYSYIFDTAGNKLWQSKNPNYTTMWSISVSDDGSKVATGTHGYVHLFNTGNLKNPLNLKSVRYLISLGLIGLLGYFWYRGGEYRKPFELKVLTKYGILGQILRIIGAVLVLWSLAALSYLFISMTSISSSYFPIGTNYLYGNIAFLLGAIIASVGYLSKCIHRIINRNGVVEKLRHLRYFGDLSYFLAGILVIPNVFIALVNRNWGLQDGIWSFIFGVIFGIVFLGSLAAYLASRIQYVATKLLEKGRNKVLSDDDDITINSNNEDFKIQKNKSKPKKIKHKEIKSKIVVNETKDWTPCPNCGTRLNPAFDKCVACGREIERKK</sequence>
<dbReference type="PANTHER" id="PTHR22847:SF637">
    <property type="entry name" value="WD REPEAT DOMAIN 5B"/>
    <property type="match status" value="1"/>
</dbReference>
<dbReference type="GO" id="GO:0042393">
    <property type="term" value="F:histone binding"/>
    <property type="evidence" value="ECO:0007669"/>
    <property type="project" value="TreeGrafter"/>
</dbReference>
<evidence type="ECO:0000313" key="5">
    <source>
        <dbReference type="EMBL" id="KYC44527.1"/>
    </source>
</evidence>
<protein>
    <submittedName>
        <fullName evidence="6">Outer membrane protein assembly factor BamB</fullName>
    </submittedName>
</protein>
<evidence type="ECO:0000313" key="8">
    <source>
        <dbReference type="Proteomes" id="UP000091929"/>
    </source>
</evidence>
<dbReference type="Proteomes" id="UP000091929">
    <property type="component" value="Unassembled WGS sequence"/>
</dbReference>
<feature type="transmembrane region" description="Helical" evidence="3">
    <location>
        <begin position="370"/>
        <end position="389"/>
    </location>
</feature>
<proteinExistence type="predicted"/>
<evidence type="ECO:0000313" key="6">
    <source>
        <dbReference type="EMBL" id="KYC46721.1"/>
    </source>
</evidence>
<keyword evidence="3" id="KW-1133">Transmembrane helix</keyword>
<keyword evidence="3" id="KW-0472">Membrane</keyword>
<dbReference type="SUPFAM" id="SSF50998">
    <property type="entry name" value="Quinoprotein alcohol dehydrogenase-like"/>
    <property type="match status" value="1"/>
</dbReference>
<dbReference type="EMBL" id="LNJC01000022">
    <property type="protein sequence ID" value="KYC49952.1"/>
    <property type="molecule type" value="Genomic_DNA"/>
</dbReference>
<dbReference type="InterPro" id="IPR001680">
    <property type="entry name" value="WD40_rpt"/>
</dbReference>
<feature type="domain" description="Pyrrolo-quinoline quinone repeat" evidence="4">
    <location>
        <begin position="41"/>
        <end position="234"/>
    </location>
</feature>
<organism evidence="6 8">
    <name type="scientific">Candidatus Methanofastidiosum methylothiophilum</name>
    <dbReference type="NCBI Taxonomy" id="1705564"/>
    <lineage>
        <taxon>Archaea</taxon>
        <taxon>Methanobacteriati</taxon>
        <taxon>Methanobacteriota</taxon>
        <taxon>Stenosarchaea group</taxon>
        <taxon>Candidatus Methanofastidiosia</taxon>
        <taxon>Candidatus Methanofastidiosales</taxon>
        <taxon>Candidatus Methanofastidiosaceae</taxon>
        <taxon>Candidatus Methanofastidiosum</taxon>
    </lineage>
</organism>
<accession>A0A150INV7</accession>
<dbReference type="EMBL" id="LNGE01000058">
    <property type="protein sequence ID" value="KYC44527.1"/>
    <property type="molecule type" value="Genomic_DNA"/>
</dbReference>
<evidence type="ECO:0000256" key="2">
    <source>
        <dbReference type="ARBA" id="ARBA00022737"/>
    </source>
</evidence>
<dbReference type="Pfam" id="PF00400">
    <property type="entry name" value="WD40"/>
    <property type="match status" value="1"/>
</dbReference>
<dbReference type="Pfam" id="PF13360">
    <property type="entry name" value="PQQ_2"/>
    <property type="match status" value="1"/>
</dbReference>
<evidence type="ECO:0000256" key="3">
    <source>
        <dbReference type="SAM" id="Phobius"/>
    </source>
</evidence>
<feature type="transmembrane region" description="Helical" evidence="3">
    <location>
        <begin position="410"/>
        <end position="431"/>
    </location>
</feature>
<name>A0A150INV7_9EURY</name>
<dbReference type="InterPro" id="IPR015943">
    <property type="entry name" value="WD40/YVTN_repeat-like_dom_sf"/>
</dbReference>
<evidence type="ECO:0000313" key="9">
    <source>
        <dbReference type="Proteomes" id="UP000092401"/>
    </source>
</evidence>
<dbReference type="SMART" id="SM00564">
    <property type="entry name" value="PQQ"/>
    <property type="match status" value="4"/>
</dbReference>